<dbReference type="SUPFAM" id="SSF63446">
    <property type="entry name" value="Type I dockerin domain"/>
    <property type="match status" value="1"/>
</dbReference>
<dbReference type="RefSeq" id="WP_137698070.1">
    <property type="nucleotide sequence ID" value="NZ_CP061336.1"/>
</dbReference>
<dbReference type="PANTHER" id="PTHR22925">
    <property type="entry name" value="GLYCOSYL HYDROLASE 43 FAMILY MEMBER"/>
    <property type="match status" value="1"/>
</dbReference>
<dbReference type="CDD" id="cd14256">
    <property type="entry name" value="Dockerin_I"/>
    <property type="match status" value="1"/>
</dbReference>
<proteinExistence type="inferred from homology"/>
<dbReference type="Pfam" id="PF00722">
    <property type="entry name" value="Glyco_hydro_16"/>
    <property type="match status" value="1"/>
</dbReference>
<comment type="similarity">
    <text evidence="2">Belongs to the glycosyl hydrolase 43 family.</text>
</comment>
<dbReference type="GO" id="GO:0030245">
    <property type="term" value="P:cellulose catabolic process"/>
    <property type="evidence" value="ECO:0007669"/>
    <property type="project" value="UniProtKB-KW"/>
</dbReference>
<dbReference type="Gene3D" id="2.115.10.20">
    <property type="entry name" value="Glycosyl hydrolase domain, family 43"/>
    <property type="match status" value="1"/>
</dbReference>
<evidence type="ECO:0000256" key="9">
    <source>
        <dbReference type="ARBA" id="ARBA00023326"/>
    </source>
</evidence>
<organism evidence="10 11">
    <name type="scientific">Ruminiclostridium herbifermentans</name>
    <dbReference type="NCBI Taxonomy" id="2488810"/>
    <lineage>
        <taxon>Bacteria</taxon>
        <taxon>Bacillati</taxon>
        <taxon>Bacillota</taxon>
        <taxon>Clostridia</taxon>
        <taxon>Eubacteriales</taxon>
        <taxon>Oscillospiraceae</taxon>
        <taxon>Ruminiclostridium</taxon>
    </lineage>
</organism>
<dbReference type="InterPro" id="IPR002105">
    <property type="entry name" value="Dockerin_1_rpt"/>
</dbReference>
<dbReference type="EC" id="3.2.1.4" evidence="3"/>
<evidence type="ECO:0000256" key="8">
    <source>
        <dbReference type="ARBA" id="ARBA00023295"/>
    </source>
</evidence>
<keyword evidence="11" id="KW-1185">Reference proteome</keyword>
<dbReference type="Proteomes" id="UP000306409">
    <property type="component" value="Chromosome"/>
</dbReference>
<dbReference type="EMBL" id="CP061336">
    <property type="protein sequence ID" value="QNU67712.1"/>
    <property type="molecule type" value="Genomic_DNA"/>
</dbReference>
<evidence type="ECO:0000256" key="2">
    <source>
        <dbReference type="ARBA" id="ARBA00009865"/>
    </source>
</evidence>
<evidence type="ECO:0000313" key="11">
    <source>
        <dbReference type="Proteomes" id="UP000306409"/>
    </source>
</evidence>
<gene>
    <name evidence="10" type="ORF">EHE19_004390</name>
</gene>
<dbReference type="Pfam" id="PF00404">
    <property type="entry name" value="Dockerin_1"/>
    <property type="match status" value="1"/>
</dbReference>
<dbReference type="InterPro" id="IPR016134">
    <property type="entry name" value="Dockerin_dom"/>
</dbReference>
<dbReference type="PROSITE" id="PS51762">
    <property type="entry name" value="GH16_2"/>
    <property type="match status" value="1"/>
</dbReference>
<sequence>MRNKFICVLVCLTICIQCFSFIGFNSENAMAATVSISNGIQFKDTSGNVIHAHGGGLIKYGDYYYWYGEYRDNSNYFLGVRCYRSTDLKNWEYRGEVLEPSSAAELNKCNVERPKVMYNASTKQFVMWMHWENGVNYGQARAAVAYCNTPDGKFTYQGSFRPMVNSGVTDHGLPGYMSRDCNVFVDTDGTGYFISSSNENMDLHLYKLTPDYKGIASLVAKLFVGKQREAPCLIKRNNYYYLITSGCTGWNPNQAKYAYSTNLASGWSDLYNLGDSTTYNSQPAYIIPVQGTNGTSYLYTGDRWAGAWGGKVNDSKYVWLPLIFESNTSLKLPYSDSIQIDTVAGTITYRDDTIAPDLSDGWGLVFSDDFNGTSLDTKKWNYNYPWGNTHTNRAYCAPENVSVANGVLKIKAENKRHPNAPATTNTYDGTFSLDYTSGAINTDKKFNFTTGYIEGRFKMPGTTGFWPSFFTLNSNGGRPPEIDIFEILCHEPTTLHTNYHYGSSKSHYNKQTVADLSKDFHIYAVEWDTEYIKWYLDGKQVASAFRDSQAIAAAKDMYLIINLAVGGWETDPNSSTDWSQGFECDWVRVWQKGADSIPEVILGDINNDKAVDSIDFALLKKYLLGDNVLSDERAKKAADLSEDGTIDAIDFALLKKYLLNQ</sequence>
<dbReference type="CDD" id="cd18822">
    <property type="entry name" value="GH43_CtGH43-like"/>
    <property type="match status" value="1"/>
</dbReference>
<evidence type="ECO:0000256" key="1">
    <source>
        <dbReference type="ARBA" id="ARBA00000966"/>
    </source>
</evidence>
<protein>
    <recommendedName>
        <fullName evidence="3">cellulase</fullName>
        <ecNumber evidence="3">3.2.1.4</ecNumber>
    </recommendedName>
</protein>
<keyword evidence="4" id="KW-0732">Signal</keyword>
<dbReference type="PROSITE" id="PS00018">
    <property type="entry name" value="EF_HAND_1"/>
    <property type="match status" value="1"/>
</dbReference>
<dbReference type="PROSITE" id="PS51766">
    <property type="entry name" value="DOCKERIN"/>
    <property type="match status" value="1"/>
</dbReference>
<dbReference type="InterPro" id="IPR013320">
    <property type="entry name" value="ConA-like_dom_sf"/>
</dbReference>
<reference evidence="10 11" key="1">
    <citation type="submission" date="2020-09" db="EMBL/GenBank/DDBJ databases">
        <title>Characterization and genome sequencing of Ruminiclostridium sp. nov. MA18.</title>
        <authorList>
            <person name="Rettenmaier R."/>
            <person name="Kowollik M.-L."/>
            <person name="Liebl W."/>
            <person name="Zverlov V."/>
        </authorList>
    </citation>
    <scope>NUCLEOTIDE SEQUENCE [LARGE SCALE GENOMIC DNA]</scope>
    <source>
        <strain evidence="10 11">MA18</strain>
    </source>
</reference>
<dbReference type="SUPFAM" id="SSF75005">
    <property type="entry name" value="Arabinanase/levansucrase/invertase"/>
    <property type="match status" value="1"/>
</dbReference>
<keyword evidence="8" id="KW-0326">Glycosidase</keyword>
<dbReference type="Gene3D" id="1.10.1330.10">
    <property type="entry name" value="Dockerin domain"/>
    <property type="match status" value="1"/>
</dbReference>
<comment type="catalytic activity">
    <reaction evidence="1">
        <text>Endohydrolysis of (1-&gt;4)-beta-D-glucosidic linkages in cellulose, lichenin and cereal beta-D-glucans.</text>
        <dbReference type="EC" id="3.2.1.4"/>
    </reaction>
</comment>
<name>A0A4U7JDM7_9FIRM</name>
<evidence type="ECO:0000313" key="10">
    <source>
        <dbReference type="EMBL" id="QNU67712.1"/>
    </source>
</evidence>
<evidence type="ECO:0000256" key="4">
    <source>
        <dbReference type="ARBA" id="ARBA00022729"/>
    </source>
</evidence>
<dbReference type="InterPro" id="IPR023296">
    <property type="entry name" value="Glyco_hydro_beta-prop_sf"/>
</dbReference>
<keyword evidence="6" id="KW-0136">Cellulose degradation</keyword>
<dbReference type="SUPFAM" id="SSF49899">
    <property type="entry name" value="Concanavalin A-like lectins/glucanases"/>
    <property type="match status" value="1"/>
</dbReference>
<keyword evidence="7" id="KW-0119">Carbohydrate metabolism</keyword>
<dbReference type="OrthoDB" id="273314at2"/>
<keyword evidence="9" id="KW-0624">Polysaccharide degradation</keyword>
<evidence type="ECO:0000256" key="3">
    <source>
        <dbReference type="ARBA" id="ARBA00012601"/>
    </source>
</evidence>
<keyword evidence="5 10" id="KW-0378">Hydrolase</keyword>
<dbReference type="InterPro" id="IPR000757">
    <property type="entry name" value="Beta-glucanase-like"/>
</dbReference>
<dbReference type="CDD" id="cd08023">
    <property type="entry name" value="GH16_laminarinase_like"/>
    <property type="match status" value="1"/>
</dbReference>
<dbReference type="GO" id="GO:0008810">
    <property type="term" value="F:cellulase activity"/>
    <property type="evidence" value="ECO:0007669"/>
    <property type="project" value="UniProtKB-EC"/>
</dbReference>
<evidence type="ECO:0000256" key="7">
    <source>
        <dbReference type="ARBA" id="ARBA00023277"/>
    </source>
</evidence>
<dbReference type="Pfam" id="PF04616">
    <property type="entry name" value="Glyco_hydro_43"/>
    <property type="match status" value="1"/>
</dbReference>
<dbReference type="KEGG" id="rher:EHE19_004390"/>
<dbReference type="AlphaFoldDB" id="A0A4U7JDM7"/>
<evidence type="ECO:0000256" key="5">
    <source>
        <dbReference type="ARBA" id="ARBA00022801"/>
    </source>
</evidence>
<evidence type="ECO:0000256" key="6">
    <source>
        <dbReference type="ARBA" id="ARBA00023001"/>
    </source>
</evidence>
<accession>A0A4U7JDM7</accession>
<dbReference type="InterPro" id="IPR006710">
    <property type="entry name" value="Glyco_hydro_43"/>
</dbReference>
<dbReference type="Gene3D" id="2.60.120.200">
    <property type="match status" value="1"/>
</dbReference>
<dbReference type="InterPro" id="IPR036439">
    <property type="entry name" value="Dockerin_dom_sf"/>
</dbReference>
<dbReference type="InterPro" id="IPR018247">
    <property type="entry name" value="EF_Hand_1_Ca_BS"/>
</dbReference>
<dbReference type="PANTHER" id="PTHR22925:SF3">
    <property type="entry name" value="GLYCOSYL HYDROLASE FAMILY PROTEIN 43"/>
    <property type="match status" value="1"/>
</dbReference>